<dbReference type="EC" id="2.3.1.-" evidence="4"/>
<sequence length="157" mass="16728">MVDGSAAWVVGAVSAREPDVQELLAALTAELATGGYSAEQTFGYSVEQIERSGVHLVGARVGADLVAVAGLEPQTDGVGELKRFFVSPPWRGRGVADGLMTALLARAAELRLGVLRLETGDRQAAALAFYRRHGFTPVARFPPYQDSATSVCLERRL</sequence>
<feature type="domain" description="N-acetyltransferase" evidence="3">
    <location>
        <begin position="10"/>
        <end position="157"/>
    </location>
</feature>
<evidence type="ECO:0000256" key="2">
    <source>
        <dbReference type="ARBA" id="ARBA00023315"/>
    </source>
</evidence>
<dbReference type="PANTHER" id="PTHR43877:SF2">
    <property type="entry name" value="AMINOALKYLPHOSPHONATE N-ACETYLTRANSFERASE-RELATED"/>
    <property type="match status" value="1"/>
</dbReference>
<comment type="caution">
    <text evidence="4">The sequence shown here is derived from an EMBL/GenBank/DDBJ whole genome shotgun (WGS) entry which is preliminary data.</text>
</comment>
<reference evidence="4 5" key="1">
    <citation type="submission" date="2021-03" db="EMBL/GenBank/DDBJ databases">
        <title>Sequencing the genomes of 1000 actinobacteria strains.</title>
        <authorList>
            <person name="Klenk H.-P."/>
        </authorList>
    </citation>
    <scope>NUCLEOTIDE SEQUENCE [LARGE SCALE GENOMIC DNA]</scope>
    <source>
        <strain evidence="4 5">DSM 12936</strain>
    </source>
</reference>
<dbReference type="PROSITE" id="PS51186">
    <property type="entry name" value="GNAT"/>
    <property type="match status" value="1"/>
</dbReference>
<dbReference type="Proteomes" id="UP000758168">
    <property type="component" value="Unassembled WGS sequence"/>
</dbReference>
<dbReference type="InterPro" id="IPR016181">
    <property type="entry name" value="Acyl_CoA_acyltransferase"/>
</dbReference>
<dbReference type="PANTHER" id="PTHR43877">
    <property type="entry name" value="AMINOALKYLPHOSPHONATE N-ACETYLTRANSFERASE-RELATED-RELATED"/>
    <property type="match status" value="1"/>
</dbReference>
<evidence type="ECO:0000256" key="1">
    <source>
        <dbReference type="ARBA" id="ARBA00022679"/>
    </source>
</evidence>
<name>A0ABS4Z336_9ACTN</name>
<dbReference type="EMBL" id="JAGIOB010000001">
    <property type="protein sequence ID" value="MBP2415394.1"/>
    <property type="molecule type" value="Genomic_DNA"/>
</dbReference>
<evidence type="ECO:0000259" key="3">
    <source>
        <dbReference type="PROSITE" id="PS51186"/>
    </source>
</evidence>
<dbReference type="CDD" id="cd04301">
    <property type="entry name" value="NAT_SF"/>
    <property type="match status" value="1"/>
</dbReference>
<dbReference type="Gene3D" id="3.40.630.30">
    <property type="match status" value="1"/>
</dbReference>
<proteinExistence type="predicted"/>
<keyword evidence="2 4" id="KW-0012">Acyltransferase</keyword>
<accession>A0ABS4Z336</accession>
<gene>
    <name evidence="4" type="ORF">JOF54_000316</name>
</gene>
<dbReference type="SUPFAM" id="SSF55729">
    <property type="entry name" value="Acyl-CoA N-acyltransferases (Nat)"/>
    <property type="match status" value="1"/>
</dbReference>
<keyword evidence="5" id="KW-1185">Reference proteome</keyword>
<evidence type="ECO:0000313" key="4">
    <source>
        <dbReference type="EMBL" id="MBP2415394.1"/>
    </source>
</evidence>
<dbReference type="InterPro" id="IPR050832">
    <property type="entry name" value="Bact_Acetyltransf"/>
</dbReference>
<dbReference type="GO" id="GO:0016746">
    <property type="term" value="F:acyltransferase activity"/>
    <property type="evidence" value="ECO:0007669"/>
    <property type="project" value="UniProtKB-KW"/>
</dbReference>
<dbReference type="Pfam" id="PF00583">
    <property type="entry name" value="Acetyltransf_1"/>
    <property type="match status" value="1"/>
</dbReference>
<keyword evidence="1 4" id="KW-0808">Transferase</keyword>
<dbReference type="InterPro" id="IPR000182">
    <property type="entry name" value="GNAT_dom"/>
</dbReference>
<dbReference type="RefSeq" id="WP_210052383.1">
    <property type="nucleotide sequence ID" value="NZ_BAAAMH010000036.1"/>
</dbReference>
<protein>
    <submittedName>
        <fullName evidence="4">Acetyltransferase</fullName>
        <ecNumber evidence="4">2.3.1.-</ecNumber>
    </submittedName>
</protein>
<evidence type="ECO:0000313" key="5">
    <source>
        <dbReference type="Proteomes" id="UP000758168"/>
    </source>
</evidence>
<organism evidence="4 5">
    <name type="scientific">Microlunatus capsulatus</name>
    <dbReference type="NCBI Taxonomy" id="99117"/>
    <lineage>
        <taxon>Bacteria</taxon>
        <taxon>Bacillati</taxon>
        <taxon>Actinomycetota</taxon>
        <taxon>Actinomycetes</taxon>
        <taxon>Propionibacteriales</taxon>
        <taxon>Propionibacteriaceae</taxon>
        <taxon>Microlunatus</taxon>
    </lineage>
</organism>